<evidence type="ECO:0000256" key="12">
    <source>
        <dbReference type="ARBA" id="ARBA00023157"/>
    </source>
</evidence>
<evidence type="ECO:0000256" key="14">
    <source>
        <dbReference type="ARBA" id="ARBA00023288"/>
    </source>
</evidence>
<keyword evidence="14" id="KW-0449">Lipoprotein</keyword>
<dbReference type="GO" id="GO:0046872">
    <property type="term" value="F:metal ion binding"/>
    <property type="evidence" value="ECO:0007669"/>
    <property type="project" value="UniProtKB-UniRule"/>
</dbReference>
<keyword evidence="4" id="KW-1003">Cell membrane</keyword>
<dbReference type="GO" id="GO:0098552">
    <property type="term" value="C:side of membrane"/>
    <property type="evidence" value="ECO:0007669"/>
    <property type="project" value="UniProtKB-KW"/>
</dbReference>
<keyword evidence="13" id="KW-0325">Glycoprotein</keyword>
<feature type="binding site" description="axial binding residue" evidence="15">
    <location>
        <position position="65"/>
    </location>
    <ligand>
        <name>heme</name>
        <dbReference type="ChEBI" id="CHEBI:30413"/>
    </ligand>
    <ligandPart>
        <name>Fe</name>
        <dbReference type="ChEBI" id="CHEBI:18248"/>
    </ligandPart>
</feature>
<dbReference type="InterPro" id="IPR051735">
    <property type="entry name" value="CFEM_domain"/>
</dbReference>
<gene>
    <name evidence="19" type="ORF">KGF56_004521</name>
</gene>
<evidence type="ECO:0000259" key="18">
    <source>
        <dbReference type="PROSITE" id="PS52012"/>
    </source>
</evidence>
<feature type="domain" description="CFEM" evidence="18">
    <location>
        <begin position="19"/>
        <end position="128"/>
    </location>
</feature>
<dbReference type="Pfam" id="PF05730">
    <property type="entry name" value="CFEM"/>
    <property type="match status" value="1"/>
</dbReference>
<evidence type="ECO:0000256" key="7">
    <source>
        <dbReference type="ARBA" id="ARBA00022622"/>
    </source>
</evidence>
<sequence>MLLISFITFIYYFYSVQADNYATYPKVPKTASINGFADPIIDLLPDCAKECVKFSTSNTPCPYWDTGCFCVMPQWSGLVGQCIAQNCKGDDVASATFLATSLCSTVGANTWMMPASISTMLSTAAGDAKEVTTISGKTAVEWVTAPGDTVSSSDGSGSATSSAATSSSTGSESAASGSSSSATTNTSSTSNMGILQTGSVASVILGFLLSFLI</sequence>
<dbReference type="Proteomes" id="UP001202479">
    <property type="component" value="Unassembled WGS sequence"/>
</dbReference>
<evidence type="ECO:0000313" key="20">
    <source>
        <dbReference type="Proteomes" id="UP001202479"/>
    </source>
</evidence>
<keyword evidence="8 15" id="KW-0479">Metal-binding</keyword>
<accession>A0AAI9STI4</accession>
<dbReference type="GeneID" id="73382136"/>
<feature type="disulfide bond" evidence="15">
    <location>
        <begin position="70"/>
        <end position="103"/>
    </location>
</feature>
<proteinExistence type="inferred from homology"/>
<keyword evidence="6 15" id="KW-0349">Heme</keyword>
<dbReference type="GO" id="GO:0005576">
    <property type="term" value="C:extracellular region"/>
    <property type="evidence" value="ECO:0007669"/>
    <property type="project" value="UniProtKB-SubCell"/>
</dbReference>
<keyword evidence="10 15" id="KW-0408">Iron</keyword>
<dbReference type="PANTHER" id="PTHR37928:SF2">
    <property type="entry name" value="GPI ANCHORED CFEM DOMAIN PROTEIN (AFU_ORTHOLOGUE AFUA_6G10580)"/>
    <property type="match status" value="1"/>
</dbReference>
<evidence type="ECO:0000256" key="4">
    <source>
        <dbReference type="ARBA" id="ARBA00022475"/>
    </source>
</evidence>
<keyword evidence="5" id="KW-0964">Secreted</keyword>
<name>A0AAI9STI4_9ASCO</name>
<keyword evidence="20" id="KW-1185">Reference proteome</keyword>
<evidence type="ECO:0000256" key="6">
    <source>
        <dbReference type="ARBA" id="ARBA00022617"/>
    </source>
</evidence>
<dbReference type="InterPro" id="IPR008427">
    <property type="entry name" value="Extracellular_membr_CFEM_dom"/>
</dbReference>
<keyword evidence="7" id="KW-0336">GPI-anchor</keyword>
<feature type="signal peptide" evidence="17">
    <location>
        <begin position="1"/>
        <end position="18"/>
    </location>
</feature>
<organism evidence="19 20">
    <name type="scientific">Candida oxycetoniae</name>
    <dbReference type="NCBI Taxonomy" id="497107"/>
    <lineage>
        <taxon>Eukaryota</taxon>
        <taxon>Fungi</taxon>
        <taxon>Dikarya</taxon>
        <taxon>Ascomycota</taxon>
        <taxon>Saccharomycotina</taxon>
        <taxon>Pichiomycetes</taxon>
        <taxon>Debaryomycetaceae</taxon>
        <taxon>Candida/Lodderomyces clade</taxon>
        <taxon>Candida</taxon>
    </lineage>
</organism>
<feature type="compositionally biased region" description="Low complexity" evidence="16">
    <location>
        <begin position="151"/>
        <end position="188"/>
    </location>
</feature>
<evidence type="ECO:0000256" key="9">
    <source>
        <dbReference type="ARBA" id="ARBA00022729"/>
    </source>
</evidence>
<evidence type="ECO:0000256" key="16">
    <source>
        <dbReference type="SAM" id="MobiDB-lite"/>
    </source>
</evidence>
<dbReference type="GO" id="GO:0005886">
    <property type="term" value="C:plasma membrane"/>
    <property type="evidence" value="ECO:0007669"/>
    <property type="project" value="UniProtKB-SubCell"/>
</dbReference>
<keyword evidence="11" id="KW-0472">Membrane</keyword>
<evidence type="ECO:0000256" key="5">
    <source>
        <dbReference type="ARBA" id="ARBA00022525"/>
    </source>
</evidence>
<keyword evidence="9 17" id="KW-0732">Signal</keyword>
<dbReference type="AlphaFoldDB" id="A0AAI9STI4"/>
<evidence type="ECO:0000313" key="19">
    <source>
        <dbReference type="EMBL" id="KAI3402640.1"/>
    </source>
</evidence>
<comment type="caution">
    <text evidence="19">The sequence shown here is derived from an EMBL/GenBank/DDBJ whole genome shotgun (WGS) entry which is preliminary data.</text>
</comment>
<evidence type="ECO:0000256" key="2">
    <source>
        <dbReference type="ARBA" id="ARBA00004613"/>
    </source>
</evidence>
<feature type="disulfide bond" evidence="15">
    <location>
        <begin position="61"/>
        <end position="68"/>
    </location>
</feature>
<evidence type="ECO:0000256" key="8">
    <source>
        <dbReference type="ARBA" id="ARBA00022723"/>
    </source>
</evidence>
<evidence type="ECO:0000256" key="17">
    <source>
        <dbReference type="SAM" id="SignalP"/>
    </source>
</evidence>
<feature type="disulfide bond" evidence="15">
    <location>
        <begin position="47"/>
        <end position="87"/>
    </location>
</feature>
<evidence type="ECO:0000256" key="15">
    <source>
        <dbReference type="PROSITE-ProRule" id="PRU01356"/>
    </source>
</evidence>
<reference evidence="19" key="1">
    <citation type="journal article" date="2022" name="DNA Res.">
        <title>Genome analysis of five recently described species of the CUG-Ser clade uncovers Candida theae as a new hybrid lineage with pathogenic potential in the Candida parapsilosis species complex.</title>
        <authorList>
            <person name="Mixao V."/>
            <person name="Del Olmo V."/>
            <person name="Hegedusova E."/>
            <person name="Saus E."/>
            <person name="Pryszcz L."/>
            <person name="Cillingova A."/>
            <person name="Nosek J."/>
            <person name="Gabaldon T."/>
        </authorList>
    </citation>
    <scope>NUCLEOTIDE SEQUENCE</scope>
    <source>
        <strain evidence="19">CBS 10844</strain>
    </source>
</reference>
<dbReference type="PROSITE" id="PS52012">
    <property type="entry name" value="CFEM"/>
    <property type="match status" value="1"/>
</dbReference>
<dbReference type="SMART" id="SM00747">
    <property type="entry name" value="CFEM"/>
    <property type="match status" value="1"/>
</dbReference>
<dbReference type="RefSeq" id="XP_049178387.1">
    <property type="nucleotide sequence ID" value="XM_049325969.1"/>
</dbReference>
<dbReference type="EMBL" id="JAHUZD010000142">
    <property type="protein sequence ID" value="KAI3402640.1"/>
    <property type="molecule type" value="Genomic_DNA"/>
</dbReference>
<evidence type="ECO:0000256" key="11">
    <source>
        <dbReference type="ARBA" id="ARBA00023136"/>
    </source>
</evidence>
<comment type="similarity">
    <text evidence="3">Belongs to the RBT5 family.</text>
</comment>
<protein>
    <recommendedName>
        <fullName evidence="18">CFEM domain-containing protein</fullName>
    </recommendedName>
</protein>
<evidence type="ECO:0000256" key="1">
    <source>
        <dbReference type="ARBA" id="ARBA00004609"/>
    </source>
</evidence>
<dbReference type="PANTHER" id="PTHR37928">
    <property type="entry name" value="CFEM DOMAIN PROTEIN (AFU_ORTHOLOGUE AFUA_6G14090)"/>
    <property type="match status" value="1"/>
</dbReference>
<feature type="region of interest" description="Disordered" evidence="16">
    <location>
        <begin position="146"/>
        <end position="188"/>
    </location>
</feature>
<evidence type="ECO:0000256" key="3">
    <source>
        <dbReference type="ARBA" id="ARBA00010031"/>
    </source>
</evidence>
<feature type="disulfide bond" evidence="15">
    <location>
        <begin position="51"/>
        <end position="82"/>
    </location>
</feature>
<comment type="subcellular location">
    <subcellularLocation>
        <location evidence="1">Cell membrane</location>
        <topology evidence="1">Lipid-anchor</topology>
        <topology evidence="1">GPI-anchor</topology>
    </subcellularLocation>
    <subcellularLocation>
        <location evidence="2">Secreted</location>
    </subcellularLocation>
</comment>
<evidence type="ECO:0000256" key="13">
    <source>
        <dbReference type="ARBA" id="ARBA00023180"/>
    </source>
</evidence>
<evidence type="ECO:0000256" key="10">
    <source>
        <dbReference type="ARBA" id="ARBA00023004"/>
    </source>
</evidence>
<keyword evidence="12 15" id="KW-1015">Disulfide bond</keyword>
<feature type="chain" id="PRO_5042563413" description="CFEM domain-containing protein" evidence="17">
    <location>
        <begin position="19"/>
        <end position="213"/>
    </location>
</feature>